<protein>
    <recommendedName>
        <fullName evidence="3">Esterase</fullName>
    </recommendedName>
</protein>
<dbReference type="RefSeq" id="WP_311402293.1">
    <property type="nucleotide sequence ID" value="NZ_JAVRBG010000012.1"/>
</dbReference>
<evidence type="ECO:0000313" key="2">
    <source>
        <dbReference type="Proteomes" id="UP001182991"/>
    </source>
</evidence>
<gene>
    <name evidence="1" type="ORF">RLT85_12025</name>
</gene>
<sequence>MYILYLHGLNSKLSLEKRNILENYGQVFAPNIDYSKKYIQPATILNTYKTIEFDVVIGSSMGALNTYIISENIGRPALLFNPPLSRYKEVTFSTCFKKRAAPKQLLLGAKDEVVNPIETIAFIANRLKKDSLQLNIDPNLEHRIPIVEFETQLHKFFNEFLP</sequence>
<proteinExistence type="predicted"/>
<dbReference type="Proteomes" id="UP001182991">
    <property type="component" value="Unassembled WGS sequence"/>
</dbReference>
<reference evidence="2" key="1">
    <citation type="submission" date="2023-07" db="EMBL/GenBank/DDBJ databases">
        <title>Isolating and identifying novel microbial strains from the Mariana Trench.</title>
        <authorList>
            <person name="Fu H."/>
        </authorList>
    </citation>
    <scope>NUCLEOTIDE SEQUENCE [LARGE SCALE GENOMIC DNA]</scope>
    <source>
        <strain evidence="2">T-y2</strain>
    </source>
</reference>
<evidence type="ECO:0008006" key="3">
    <source>
        <dbReference type="Google" id="ProtNLM"/>
    </source>
</evidence>
<evidence type="ECO:0000313" key="1">
    <source>
        <dbReference type="EMBL" id="MDT0295356.1"/>
    </source>
</evidence>
<keyword evidence="2" id="KW-1185">Reference proteome</keyword>
<dbReference type="EMBL" id="JAVRBG010000012">
    <property type="protein sequence ID" value="MDT0295356.1"/>
    <property type="molecule type" value="Genomic_DNA"/>
</dbReference>
<accession>A0ABU2KKX9</accession>
<dbReference type="InterPro" id="IPR029058">
    <property type="entry name" value="AB_hydrolase_fold"/>
</dbReference>
<organism evidence="1 2">
    <name type="scientific">Mesonia ostreae</name>
    <dbReference type="NCBI Taxonomy" id="861110"/>
    <lineage>
        <taxon>Bacteria</taxon>
        <taxon>Pseudomonadati</taxon>
        <taxon>Bacteroidota</taxon>
        <taxon>Flavobacteriia</taxon>
        <taxon>Flavobacteriales</taxon>
        <taxon>Flavobacteriaceae</taxon>
        <taxon>Mesonia</taxon>
    </lineage>
</organism>
<dbReference type="SUPFAM" id="SSF53474">
    <property type="entry name" value="alpha/beta-Hydrolases"/>
    <property type="match status" value="1"/>
</dbReference>
<name>A0ABU2KKX9_9FLAO</name>
<dbReference type="Gene3D" id="3.40.50.1820">
    <property type="entry name" value="alpha/beta hydrolase"/>
    <property type="match status" value="1"/>
</dbReference>
<comment type="caution">
    <text evidence="1">The sequence shown here is derived from an EMBL/GenBank/DDBJ whole genome shotgun (WGS) entry which is preliminary data.</text>
</comment>